<gene>
    <name evidence="2" type="ORF">BDQ94DRAFT_138708</name>
</gene>
<name>A0A3F3QBN8_9EURO</name>
<proteinExistence type="predicted"/>
<evidence type="ECO:0000313" key="2">
    <source>
        <dbReference type="EMBL" id="RDH36186.1"/>
    </source>
</evidence>
<dbReference type="EMBL" id="KZ852038">
    <property type="protein sequence ID" value="RDH36186.1"/>
    <property type="molecule type" value="Genomic_DNA"/>
</dbReference>
<feature type="region of interest" description="Disordered" evidence="1">
    <location>
        <begin position="46"/>
        <end position="66"/>
    </location>
</feature>
<dbReference type="Proteomes" id="UP000253729">
    <property type="component" value="Unassembled WGS sequence"/>
</dbReference>
<sequence>MAEDDAENNCRQLGRWTTRRVGREGSREARWHGSCWTPERCRSKQLGSVVTHQELPGGNQKTNGRD</sequence>
<accession>A0A3F3QBN8</accession>
<keyword evidence="3" id="KW-1185">Reference proteome</keyword>
<dbReference type="GeneID" id="38133643"/>
<reference evidence="2 3" key="1">
    <citation type="submission" date="2018-07" db="EMBL/GenBank/DDBJ databases">
        <title>The genomes of Aspergillus section Nigri reveals drivers in fungal speciation.</title>
        <authorList>
            <consortium name="DOE Joint Genome Institute"/>
            <person name="Vesth T.C."/>
            <person name="Nybo J."/>
            <person name="Theobald S."/>
            <person name="Brandl J."/>
            <person name="Frisvad J.C."/>
            <person name="Nielsen K.F."/>
            <person name="Lyhne E.K."/>
            <person name="Kogle M.E."/>
            <person name="Kuo A."/>
            <person name="Riley R."/>
            <person name="Clum A."/>
            <person name="Nolan M."/>
            <person name="Lipzen A."/>
            <person name="Salamov A."/>
            <person name="Henrissat B."/>
            <person name="Wiebenga A."/>
            <person name="De vries R.P."/>
            <person name="Grigoriev I.V."/>
            <person name="Mortensen U.H."/>
            <person name="Andersen M.R."/>
            <person name="Baker S.E."/>
        </authorList>
    </citation>
    <scope>NUCLEOTIDE SEQUENCE [LARGE SCALE GENOMIC DNA]</scope>
    <source>
        <strain evidence="2 3">CBS 139.54b</strain>
    </source>
</reference>
<dbReference type="RefSeq" id="XP_026629208.1">
    <property type="nucleotide sequence ID" value="XM_026765287.1"/>
</dbReference>
<evidence type="ECO:0000313" key="3">
    <source>
        <dbReference type="Proteomes" id="UP000253729"/>
    </source>
</evidence>
<protein>
    <submittedName>
        <fullName evidence="2">Uncharacterized protein</fullName>
    </submittedName>
</protein>
<organism evidence="2 3">
    <name type="scientific">Aspergillus welwitschiae</name>
    <dbReference type="NCBI Taxonomy" id="1341132"/>
    <lineage>
        <taxon>Eukaryota</taxon>
        <taxon>Fungi</taxon>
        <taxon>Dikarya</taxon>
        <taxon>Ascomycota</taxon>
        <taxon>Pezizomycotina</taxon>
        <taxon>Eurotiomycetes</taxon>
        <taxon>Eurotiomycetidae</taxon>
        <taxon>Eurotiales</taxon>
        <taxon>Aspergillaceae</taxon>
        <taxon>Aspergillus</taxon>
        <taxon>Aspergillus subgen. Circumdati</taxon>
    </lineage>
</organism>
<evidence type="ECO:0000256" key="1">
    <source>
        <dbReference type="SAM" id="MobiDB-lite"/>
    </source>
</evidence>
<dbReference type="AlphaFoldDB" id="A0A3F3QBN8"/>